<dbReference type="OrthoDB" id="5973539at2759"/>
<dbReference type="GO" id="GO:0004609">
    <property type="term" value="F:phosphatidylserine decarboxylase activity"/>
    <property type="evidence" value="ECO:0007669"/>
    <property type="project" value="InterPro"/>
</dbReference>
<dbReference type="Pfam" id="PF02666">
    <property type="entry name" value="PS_Dcarbxylase"/>
    <property type="match status" value="1"/>
</dbReference>
<proteinExistence type="predicted"/>
<dbReference type="PANTHER" id="PTHR10067">
    <property type="entry name" value="PHOSPHATIDYLSERINE DECARBOXYLASE"/>
    <property type="match status" value="1"/>
</dbReference>
<dbReference type="EMBL" id="NESQ01000103">
    <property type="protein sequence ID" value="PUU78943.1"/>
    <property type="molecule type" value="Genomic_DNA"/>
</dbReference>
<reference evidence="3 4" key="1">
    <citation type="submission" date="2017-04" db="EMBL/GenBank/DDBJ databases">
        <title>Draft genome sequence of Tuber borchii Vittad., a whitish edible truffle.</title>
        <authorList>
            <consortium name="DOE Joint Genome Institute"/>
            <person name="Murat C."/>
            <person name="Kuo A."/>
            <person name="Barry K.W."/>
            <person name="Clum A."/>
            <person name="Dockter R.B."/>
            <person name="Fauchery L."/>
            <person name="Iotti M."/>
            <person name="Kohler A."/>
            <person name="Labutti K."/>
            <person name="Lindquist E.A."/>
            <person name="Lipzen A."/>
            <person name="Ohm R.A."/>
            <person name="Wang M."/>
            <person name="Grigoriev I.V."/>
            <person name="Zambonelli A."/>
            <person name="Martin F.M."/>
        </authorList>
    </citation>
    <scope>NUCLEOTIDE SEQUENCE [LARGE SCALE GENOMIC DNA]</scope>
    <source>
        <strain evidence="3 4">Tbo3840</strain>
    </source>
</reference>
<dbReference type="AlphaFoldDB" id="A0A2T6ZTY8"/>
<evidence type="ECO:0000313" key="4">
    <source>
        <dbReference type="Proteomes" id="UP000244722"/>
    </source>
</evidence>
<dbReference type="Proteomes" id="UP000244722">
    <property type="component" value="Unassembled WGS sequence"/>
</dbReference>
<dbReference type="GO" id="GO:0008654">
    <property type="term" value="P:phospholipid biosynthetic process"/>
    <property type="evidence" value="ECO:0007669"/>
    <property type="project" value="InterPro"/>
</dbReference>
<keyword evidence="2" id="KW-0456">Lyase</keyword>
<dbReference type="STRING" id="42251.A0A2T6ZTY8"/>
<keyword evidence="4" id="KW-1185">Reference proteome</keyword>
<gene>
    <name evidence="3" type="ORF">B9Z19DRAFT_1114700</name>
</gene>
<organism evidence="3 4">
    <name type="scientific">Tuber borchii</name>
    <name type="common">White truffle</name>
    <dbReference type="NCBI Taxonomy" id="42251"/>
    <lineage>
        <taxon>Eukaryota</taxon>
        <taxon>Fungi</taxon>
        <taxon>Dikarya</taxon>
        <taxon>Ascomycota</taxon>
        <taxon>Pezizomycotina</taxon>
        <taxon>Pezizomycetes</taxon>
        <taxon>Pezizales</taxon>
        <taxon>Tuberaceae</taxon>
        <taxon>Tuber</taxon>
    </lineage>
</organism>
<comment type="caution">
    <text evidence="3">The sequence shown here is derived from an EMBL/GenBank/DDBJ whole genome shotgun (WGS) entry which is preliminary data.</text>
</comment>
<sequence>MPNREQSFYHTEENLDNIDNLTDYLNDINEFLFWKPTENERGDKVYNKICLFYWFLEQRTTLVLQSEVLPNQADRPLTILSNWMVDYANSLGAFYDTEASINAETIETFYNSPPYKMDQYERPPGDWKTFNEFFARHVKAGLRPPDDPDNPEVIVSGADSVFDGKWSVDDENKVFFVKGVPWNIKDLLKGSDYADRFKGGTFMHAFLNTTDYHRQHAPVPGTIVEAKVIQGATYLEVVLVTDPDSVKDGLQEPRNMFAMRRCMTKGMTDANIIRHEYRGISGHKLTSEPARGLNAPDTPGYQFLQARGCIIIDSPIGLVAMLPVGMAQVSSVRLSVNKGDQVKKGQEVSYFQFGGSDYILVFEKGSGVDITANEGTHYLTGQQIGTGKVPTLY</sequence>
<name>A0A2T6ZTY8_TUBBO</name>
<accession>A0A2T6ZTY8</accession>
<dbReference type="InterPro" id="IPR003817">
    <property type="entry name" value="PS_Dcarbxylase"/>
</dbReference>
<evidence type="ECO:0000313" key="3">
    <source>
        <dbReference type="EMBL" id="PUU78943.1"/>
    </source>
</evidence>
<evidence type="ECO:0000256" key="2">
    <source>
        <dbReference type="ARBA" id="ARBA00023239"/>
    </source>
</evidence>
<evidence type="ECO:0000256" key="1">
    <source>
        <dbReference type="ARBA" id="ARBA00022793"/>
    </source>
</evidence>
<dbReference type="PANTHER" id="PTHR10067:SF13">
    <property type="entry name" value="PHOSPHATIDYLSERINE DECARBOXYLASE"/>
    <property type="match status" value="1"/>
</dbReference>
<keyword evidence="1" id="KW-0210">Decarboxylase</keyword>
<protein>
    <submittedName>
        <fullName evidence="3">Phosphatidylserine decarboxylase-related protein</fullName>
    </submittedName>
</protein>